<proteinExistence type="inferred from homology"/>
<feature type="transmembrane region" description="Helical" evidence="7">
    <location>
        <begin position="59"/>
        <end position="77"/>
    </location>
</feature>
<dbReference type="RefSeq" id="WP_204203183.1">
    <property type="nucleotide sequence ID" value="NZ_JAFELM010000028.1"/>
</dbReference>
<dbReference type="Proteomes" id="UP001518925">
    <property type="component" value="Unassembled WGS sequence"/>
</dbReference>
<evidence type="ECO:0000256" key="2">
    <source>
        <dbReference type="ARBA" id="ARBA00011006"/>
    </source>
</evidence>
<accession>A0ABS2DH72</accession>
<comment type="caution">
    <text evidence="8">The sequence shown here is derived from an EMBL/GenBank/DDBJ whole genome shotgun (WGS) entry which is preliminary data.</text>
</comment>
<protein>
    <submittedName>
        <fullName evidence="8">GlsB/YeaQ/YmgE family stress response membrane protein</fullName>
    </submittedName>
</protein>
<comment type="similarity">
    <text evidence="2">Belongs to the UPF0410 family.</text>
</comment>
<sequence length="89" mass="9353">MSFLWSLIVGGIIGWIASLITGRDIPGGIIGNIIAGFIGAWLGSLIFGDLGPEIGGFEILPAIIGSILLVLIVSFVLRKMGHNRKQGHS</sequence>
<evidence type="ECO:0000256" key="6">
    <source>
        <dbReference type="ARBA" id="ARBA00023136"/>
    </source>
</evidence>
<organism evidence="8 9">
    <name type="scientific">Bacillus suaedaesalsae</name>
    <dbReference type="NCBI Taxonomy" id="2810349"/>
    <lineage>
        <taxon>Bacteria</taxon>
        <taxon>Bacillati</taxon>
        <taxon>Bacillota</taxon>
        <taxon>Bacilli</taxon>
        <taxon>Bacillales</taxon>
        <taxon>Bacillaceae</taxon>
        <taxon>Bacillus</taxon>
    </lineage>
</organism>
<evidence type="ECO:0000313" key="8">
    <source>
        <dbReference type="EMBL" id="MBM6617815.1"/>
    </source>
</evidence>
<feature type="transmembrane region" description="Helical" evidence="7">
    <location>
        <begin position="29"/>
        <end position="47"/>
    </location>
</feature>
<feature type="transmembrane region" description="Helical" evidence="7">
    <location>
        <begin position="6"/>
        <end position="22"/>
    </location>
</feature>
<keyword evidence="6 7" id="KW-0472">Membrane</keyword>
<dbReference type="PANTHER" id="PTHR33884">
    <property type="entry name" value="UPF0410 PROTEIN YMGE"/>
    <property type="match status" value="1"/>
</dbReference>
<dbReference type="Pfam" id="PF04226">
    <property type="entry name" value="Transgly_assoc"/>
    <property type="match status" value="1"/>
</dbReference>
<evidence type="ECO:0000256" key="5">
    <source>
        <dbReference type="ARBA" id="ARBA00022989"/>
    </source>
</evidence>
<evidence type="ECO:0000256" key="4">
    <source>
        <dbReference type="ARBA" id="ARBA00022692"/>
    </source>
</evidence>
<gene>
    <name evidence="8" type="ORF">JR050_09060</name>
</gene>
<evidence type="ECO:0000256" key="3">
    <source>
        <dbReference type="ARBA" id="ARBA00022475"/>
    </source>
</evidence>
<keyword evidence="3" id="KW-1003">Cell membrane</keyword>
<keyword evidence="4 7" id="KW-0812">Transmembrane</keyword>
<dbReference type="EMBL" id="JAFELM010000028">
    <property type="protein sequence ID" value="MBM6617815.1"/>
    <property type="molecule type" value="Genomic_DNA"/>
</dbReference>
<dbReference type="InterPro" id="IPR007341">
    <property type="entry name" value="Transgly_assoc"/>
</dbReference>
<evidence type="ECO:0000313" key="9">
    <source>
        <dbReference type="Proteomes" id="UP001518925"/>
    </source>
</evidence>
<keyword evidence="5 7" id="KW-1133">Transmembrane helix</keyword>
<dbReference type="PANTHER" id="PTHR33884:SF3">
    <property type="entry name" value="UPF0410 PROTEIN YMGE"/>
    <property type="match status" value="1"/>
</dbReference>
<keyword evidence="9" id="KW-1185">Reference proteome</keyword>
<name>A0ABS2DH72_9BACI</name>
<comment type="subcellular location">
    <subcellularLocation>
        <location evidence="1">Cell membrane</location>
        <topology evidence="1">Multi-pass membrane protein</topology>
    </subcellularLocation>
</comment>
<evidence type="ECO:0000256" key="7">
    <source>
        <dbReference type="SAM" id="Phobius"/>
    </source>
</evidence>
<reference evidence="8 9" key="1">
    <citation type="submission" date="2021-02" db="EMBL/GenBank/DDBJ databases">
        <title>Bacillus sp. RD4P76, an endophyte from a halophyte.</title>
        <authorList>
            <person name="Sun J.-Q."/>
        </authorList>
    </citation>
    <scope>NUCLEOTIDE SEQUENCE [LARGE SCALE GENOMIC DNA]</scope>
    <source>
        <strain evidence="8 9">RD4P76</strain>
    </source>
</reference>
<evidence type="ECO:0000256" key="1">
    <source>
        <dbReference type="ARBA" id="ARBA00004651"/>
    </source>
</evidence>